<dbReference type="AlphaFoldDB" id="A0A8J3QCZ3"/>
<accession>A0A8J3QCZ3</accession>
<comment type="caution">
    <text evidence="3">The sequence shown here is derived from an EMBL/GenBank/DDBJ whole genome shotgun (WGS) entry which is preliminary data.</text>
</comment>
<proteinExistence type="predicted"/>
<sequence>MTEPTAPSPAPAEPITESKPAAAKTMWHSAGWWASVGGIVAVISLVVTTIQLFQSDEPAATKPTGTTSTPTSTAAAPFTTVVKINEDTCNGATGFHVVPPSMVTAVRPAQNKDGDPAFANAPDAVFSDVIVTLQGTSGVATVLQGMKVHVVSRRAAEGVAYRNGAVECGGIAPAFFGIKLDHADAAAKPLPGRDGTPARAFPFKISDSDPEVLHIYGVADDCDCQWYVDIEWSSGGKTGTVTIDNGGQPFRTVGTKNIKVVGLTPDYQNWAQESYPPYNPMQ</sequence>
<feature type="compositionally biased region" description="Pro residues" evidence="1">
    <location>
        <begin position="1"/>
        <end position="12"/>
    </location>
</feature>
<keyword evidence="2" id="KW-1133">Transmembrane helix</keyword>
<keyword evidence="2" id="KW-0812">Transmembrane</keyword>
<evidence type="ECO:0000256" key="2">
    <source>
        <dbReference type="SAM" id="Phobius"/>
    </source>
</evidence>
<dbReference type="RefSeq" id="WP_203911519.1">
    <property type="nucleotide sequence ID" value="NZ_BONY01000040.1"/>
</dbReference>
<feature type="transmembrane region" description="Helical" evidence="2">
    <location>
        <begin position="32"/>
        <end position="53"/>
    </location>
</feature>
<gene>
    <name evidence="3" type="ORF">Rhe02_58090</name>
</gene>
<reference evidence="3" key="1">
    <citation type="submission" date="2021-01" db="EMBL/GenBank/DDBJ databases">
        <title>Whole genome shotgun sequence of Rhizocola hellebori NBRC 109834.</title>
        <authorList>
            <person name="Komaki H."/>
            <person name="Tamura T."/>
        </authorList>
    </citation>
    <scope>NUCLEOTIDE SEQUENCE</scope>
    <source>
        <strain evidence="3">NBRC 109834</strain>
    </source>
</reference>
<evidence type="ECO:0000313" key="4">
    <source>
        <dbReference type="Proteomes" id="UP000612899"/>
    </source>
</evidence>
<organism evidence="3 4">
    <name type="scientific">Rhizocola hellebori</name>
    <dbReference type="NCBI Taxonomy" id="1392758"/>
    <lineage>
        <taxon>Bacteria</taxon>
        <taxon>Bacillati</taxon>
        <taxon>Actinomycetota</taxon>
        <taxon>Actinomycetes</taxon>
        <taxon>Micromonosporales</taxon>
        <taxon>Micromonosporaceae</taxon>
        <taxon>Rhizocola</taxon>
    </lineage>
</organism>
<evidence type="ECO:0000256" key="1">
    <source>
        <dbReference type="SAM" id="MobiDB-lite"/>
    </source>
</evidence>
<keyword evidence="4" id="KW-1185">Reference proteome</keyword>
<dbReference type="Proteomes" id="UP000612899">
    <property type="component" value="Unassembled WGS sequence"/>
</dbReference>
<protein>
    <submittedName>
        <fullName evidence="3">Uncharacterized protein</fullName>
    </submittedName>
</protein>
<keyword evidence="2" id="KW-0472">Membrane</keyword>
<dbReference type="EMBL" id="BONY01000040">
    <property type="protein sequence ID" value="GIH07742.1"/>
    <property type="molecule type" value="Genomic_DNA"/>
</dbReference>
<evidence type="ECO:0000313" key="3">
    <source>
        <dbReference type="EMBL" id="GIH07742.1"/>
    </source>
</evidence>
<name>A0A8J3QCZ3_9ACTN</name>
<feature type="region of interest" description="Disordered" evidence="1">
    <location>
        <begin position="1"/>
        <end position="22"/>
    </location>
</feature>